<accession>A0A4Y2LX78</accession>
<dbReference type="Proteomes" id="UP000499080">
    <property type="component" value="Unassembled WGS sequence"/>
</dbReference>
<comment type="caution">
    <text evidence="1">The sequence shown here is derived from an EMBL/GenBank/DDBJ whole genome shotgun (WGS) entry which is preliminary data.</text>
</comment>
<evidence type="ECO:0000313" key="1">
    <source>
        <dbReference type="EMBL" id="GBN19428.1"/>
    </source>
</evidence>
<sequence>MKPRTAMGSALLVPGSIPGQEGNETFATICIEIVQ</sequence>
<gene>
    <name evidence="1" type="ORF">AVEN_267937_1</name>
</gene>
<protein>
    <submittedName>
        <fullName evidence="1">Uncharacterized protein</fullName>
    </submittedName>
</protein>
<name>A0A4Y2LX78_ARAVE</name>
<evidence type="ECO:0000313" key="2">
    <source>
        <dbReference type="Proteomes" id="UP000499080"/>
    </source>
</evidence>
<keyword evidence="2" id="KW-1185">Reference proteome</keyword>
<dbReference type="EMBL" id="BGPR01279260">
    <property type="protein sequence ID" value="GBN19428.1"/>
    <property type="molecule type" value="Genomic_DNA"/>
</dbReference>
<dbReference type="AlphaFoldDB" id="A0A4Y2LX78"/>
<reference evidence="1 2" key="1">
    <citation type="journal article" date="2019" name="Sci. Rep.">
        <title>Orb-weaving spider Araneus ventricosus genome elucidates the spidroin gene catalogue.</title>
        <authorList>
            <person name="Kono N."/>
            <person name="Nakamura H."/>
            <person name="Ohtoshi R."/>
            <person name="Moran D.A.P."/>
            <person name="Shinohara A."/>
            <person name="Yoshida Y."/>
            <person name="Fujiwara M."/>
            <person name="Mori M."/>
            <person name="Tomita M."/>
            <person name="Arakawa K."/>
        </authorList>
    </citation>
    <scope>NUCLEOTIDE SEQUENCE [LARGE SCALE GENOMIC DNA]</scope>
</reference>
<feature type="non-terminal residue" evidence="1">
    <location>
        <position position="35"/>
    </location>
</feature>
<organism evidence="1 2">
    <name type="scientific">Araneus ventricosus</name>
    <name type="common">Orbweaver spider</name>
    <name type="synonym">Epeira ventricosa</name>
    <dbReference type="NCBI Taxonomy" id="182803"/>
    <lineage>
        <taxon>Eukaryota</taxon>
        <taxon>Metazoa</taxon>
        <taxon>Ecdysozoa</taxon>
        <taxon>Arthropoda</taxon>
        <taxon>Chelicerata</taxon>
        <taxon>Arachnida</taxon>
        <taxon>Araneae</taxon>
        <taxon>Araneomorphae</taxon>
        <taxon>Entelegynae</taxon>
        <taxon>Araneoidea</taxon>
        <taxon>Araneidae</taxon>
        <taxon>Araneus</taxon>
    </lineage>
</organism>
<proteinExistence type="predicted"/>